<name>A0A1I1F836_9GAMM</name>
<evidence type="ECO:0000256" key="1">
    <source>
        <dbReference type="ARBA" id="ARBA00004117"/>
    </source>
</evidence>
<comment type="function">
    <text evidence="5 6">Structural component of flagellum, the bacterial motility apparatus. Part of the rod structure of flagellar basal body.</text>
</comment>
<dbReference type="STRING" id="402385.SAMN05421848_0026"/>
<dbReference type="Proteomes" id="UP000199046">
    <property type="component" value="Unassembled WGS sequence"/>
</dbReference>
<dbReference type="PANTHER" id="PTHR30435:SF12">
    <property type="entry name" value="FLAGELLAR BASAL BODY ROD PROTEIN FLGB"/>
    <property type="match status" value="1"/>
</dbReference>
<evidence type="ECO:0000259" key="7">
    <source>
        <dbReference type="Pfam" id="PF00460"/>
    </source>
</evidence>
<sequence length="140" mass="15503">MIDRLNASLNVMQQSLNLRAQRQEVLSANIANADTPGYKARDFDFRTELDRVVNQGRAEGQNGLSLSMTSSRHIPAQTSGGAGGIDLMYRNPTQPSLDGNTVDMDMERVNFADNAVHYQADVQFLTSRLQGLKNAMQRES</sequence>
<comment type="subcellular location">
    <subcellularLocation>
        <location evidence="1 6">Bacterial flagellum basal body</location>
    </subcellularLocation>
</comment>
<proteinExistence type="inferred from homology"/>
<dbReference type="PIRSF" id="PIRSF002889">
    <property type="entry name" value="Rod_FlgB"/>
    <property type="match status" value="1"/>
</dbReference>
<dbReference type="EMBL" id="FOLY01000001">
    <property type="protein sequence ID" value="SFB95461.1"/>
    <property type="molecule type" value="Genomic_DNA"/>
</dbReference>
<evidence type="ECO:0000256" key="4">
    <source>
        <dbReference type="ARBA" id="ARBA00023143"/>
    </source>
</evidence>
<keyword evidence="8" id="KW-0966">Cell projection</keyword>
<reference evidence="9" key="1">
    <citation type="submission" date="2016-10" db="EMBL/GenBank/DDBJ databases">
        <authorList>
            <person name="Varghese N."/>
            <person name="Submissions S."/>
        </authorList>
    </citation>
    <scope>NUCLEOTIDE SEQUENCE [LARGE SCALE GENOMIC DNA]</scope>
    <source>
        <strain evidence="9">DSM 23439</strain>
    </source>
</reference>
<dbReference type="OrthoDB" id="9788334at2"/>
<dbReference type="AlphaFoldDB" id="A0A1I1F836"/>
<comment type="subunit">
    <text evidence="6">The basal body constitutes a major portion of the flagellar organelle and consists of a number of rings mounted on a central rod.</text>
</comment>
<evidence type="ECO:0000256" key="5">
    <source>
        <dbReference type="ARBA" id="ARBA00024934"/>
    </source>
</evidence>
<keyword evidence="9" id="KW-1185">Reference proteome</keyword>
<comment type="similarity">
    <text evidence="2 6">Belongs to the flagella basal body rod proteins family.</text>
</comment>
<dbReference type="Pfam" id="PF00460">
    <property type="entry name" value="Flg_bb_rod"/>
    <property type="match status" value="1"/>
</dbReference>
<evidence type="ECO:0000256" key="3">
    <source>
        <dbReference type="ARBA" id="ARBA00014376"/>
    </source>
</evidence>
<dbReference type="PANTHER" id="PTHR30435">
    <property type="entry name" value="FLAGELLAR PROTEIN"/>
    <property type="match status" value="1"/>
</dbReference>
<protein>
    <recommendedName>
        <fullName evidence="3 6">Flagellar basal body rod protein FlgB</fullName>
    </recommendedName>
</protein>
<keyword evidence="8" id="KW-0969">Cilium</keyword>
<organism evidence="8 9">
    <name type="scientific">Kushneria avicenniae</name>
    <dbReference type="NCBI Taxonomy" id="402385"/>
    <lineage>
        <taxon>Bacteria</taxon>
        <taxon>Pseudomonadati</taxon>
        <taxon>Pseudomonadota</taxon>
        <taxon>Gammaproteobacteria</taxon>
        <taxon>Oceanospirillales</taxon>
        <taxon>Halomonadaceae</taxon>
        <taxon>Kushneria</taxon>
    </lineage>
</organism>
<keyword evidence="8" id="KW-0282">Flagellum</keyword>
<accession>A0A1I1F836</accession>
<evidence type="ECO:0000256" key="2">
    <source>
        <dbReference type="ARBA" id="ARBA00009677"/>
    </source>
</evidence>
<dbReference type="GO" id="GO:0071973">
    <property type="term" value="P:bacterial-type flagellum-dependent cell motility"/>
    <property type="evidence" value="ECO:0007669"/>
    <property type="project" value="InterPro"/>
</dbReference>
<evidence type="ECO:0000313" key="9">
    <source>
        <dbReference type="Proteomes" id="UP000199046"/>
    </source>
</evidence>
<evidence type="ECO:0000256" key="6">
    <source>
        <dbReference type="PIRNR" id="PIRNR002889"/>
    </source>
</evidence>
<dbReference type="RefSeq" id="WP_090129618.1">
    <property type="nucleotide sequence ID" value="NZ_FOLY01000001.1"/>
</dbReference>
<dbReference type="InterPro" id="IPR006300">
    <property type="entry name" value="FlgB"/>
</dbReference>
<evidence type="ECO:0000313" key="8">
    <source>
        <dbReference type="EMBL" id="SFB95461.1"/>
    </source>
</evidence>
<keyword evidence="4 6" id="KW-0975">Bacterial flagellum</keyword>
<gene>
    <name evidence="8" type="ORF">SAMN05421848_0026</name>
</gene>
<feature type="domain" description="Flagellar basal body rod protein N-terminal" evidence="7">
    <location>
        <begin position="10"/>
        <end position="39"/>
    </location>
</feature>
<dbReference type="NCBIfam" id="TIGR01396">
    <property type="entry name" value="FlgB"/>
    <property type="match status" value="1"/>
</dbReference>
<dbReference type="InterPro" id="IPR001444">
    <property type="entry name" value="Flag_bb_rod_N"/>
</dbReference>
<dbReference type="GO" id="GO:0030694">
    <property type="term" value="C:bacterial-type flagellum basal body, rod"/>
    <property type="evidence" value="ECO:0007669"/>
    <property type="project" value="InterPro"/>
</dbReference>